<keyword evidence="1" id="KW-0812">Transmembrane</keyword>
<feature type="transmembrane region" description="Helical" evidence="1">
    <location>
        <begin position="141"/>
        <end position="173"/>
    </location>
</feature>
<feature type="transmembrane region" description="Helical" evidence="1">
    <location>
        <begin position="105"/>
        <end position="129"/>
    </location>
</feature>
<accession>A0A975HCU0</accession>
<dbReference type="RefSeq" id="WP_208632203.1">
    <property type="nucleotide sequence ID" value="NZ_CP059319.1"/>
</dbReference>
<evidence type="ECO:0000256" key="1">
    <source>
        <dbReference type="SAM" id="Phobius"/>
    </source>
</evidence>
<keyword evidence="1" id="KW-1133">Transmembrane helix</keyword>
<dbReference type="EMBL" id="CP059319">
    <property type="protein sequence ID" value="QTH20608.1"/>
    <property type="molecule type" value="Genomic_DNA"/>
</dbReference>
<feature type="transmembrane region" description="Helical" evidence="1">
    <location>
        <begin position="217"/>
        <end position="239"/>
    </location>
</feature>
<feature type="transmembrane region" description="Helical" evidence="1">
    <location>
        <begin position="12"/>
        <end position="31"/>
    </location>
</feature>
<reference evidence="2" key="1">
    <citation type="submission" date="2020-07" db="EMBL/GenBank/DDBJ databases">
        <authorList>
            <person name="Camacho E."/>
        </authorList>
    </citation>
    <scope>NUCLEOTIDE SEQUENCE</scope>
    <source>
        <strain evidence="2">MPO218</strain>
    </source>
</reference>
<gene>
    <name evidence="2" type="ORF">HRJ34_20040</name>
</gene>
<feature type="transmembrane region" description="Helical" evidence="1">
    <location>
        <begin position="37"/>
        <end position="60"/>
    </location>
</feature>
<feature type="transmembrane region" description="Helical" evidence="1">
    <location>
        <begin position="81"/>
        <end position="99"/>
    </location>
</feature>
<reference evidence="2" key="2">
    <citation type="submission" date="2021-04" db="EMBL/GenBank/DDBJ databases">
        <title>Isolation and genomic analysis of the ibuprofen-degrading bacterium Sphingomonas strain MPO218.</title>
        <authorList>
            <person name="Aulestia M."/>
            <person name="Flores A."/>
            <person name="Mangas E.L."/>
            <person name="Perez-Pulido A.J."/>
            <person name="Santero E."/>
            <person name="Camacho E.M."/>
        </authorList>
    </citation>
    <scope>NUCLEOTIDE SEQUENCE</scope>
    <source>
        <strain evidence="2">MPO218</strain>
    </source>
</reference>
<feature type="transmembrane region" description="Helical" evidence="1">
    <location>
        <begin position="291"/>
        <end position="318"/>
    </location>
</feature>
<feature type="transmembrane region" description="Helical" evidence="1">
    <location>
        <begin position="330"/>
        <end position="349"/>
    </location>
</feature>
<evidence type="ECO:0000313" key="3">
    <source>
        <dbReference type="Proteomes" id="UP000664914"/>
    </source>
</evidence>
<name>A0A975HCU0_9SPHN</name>
<evidence type="ECO:0008006" key="4">
    <source>
        <dbReference type="Google" id="ProtNLM"/>
    </source>
</evidence>
<sequence length="388" mass="43388">MLRGVFDIYELIVAGIVWIFLFVPVLLVGRACHLSRAITIFVYLWHTLCSFLMISIVLNIGGDEIAYYEGAISGITFSGKYIDIGVGTMFIYWITHVVIDFFDFGFISTFMIFNFIGSVGVVIFGGVISDLQRSGYFYDRAWIWACVALPGLSIWTTSIGKDAFSILAIGLFLKGSMSPRSLPMLGLAVFLMFLVRPHIGIPMALSMAIMTSKGGRTAVSGVIGPAVVAVILLVMLPILTQRLGLVDLSNDSLTDYVSRQGGSVLNRDDGAFWYSQPLPVRWMMTAFYPTILSASGFMEFGVALENIVLMGFFGFLLWRTRFMTRFQREDLHLVLLMLGIWIMLGSLMYNSGLAARQKWMFMPIMLYLALKYSNSVNRREQAAISFKC</sequence>
<protein>
    <recommendedName>
        <fullName evidence="4">Transmembrane protein</fullName>
    </recommendedName>
</protein>
<keyword evidence="1" id="KW-0472">Membrane</keyword>
<organism evidence="2 3">
    <name type="scientific">Rhizorhabdus wittichii</name>
    <dbReference type="NCBI Taxonomy" id="160791"/>
    <lineage>
        <taxon>Bacteria</taxon>
        <taxon>Pseudomonadati</taxon>
        <taxon>Pseudomonadota</taxon>
        <taxon>Alphaproteobacteria</taxon>
        <taxon>Sphingomonadales</taxon>
        <taxon>Sphingomonadaceae</taxon>
        <taxon>Rhizorhabdus</taxon>
    </lineage>
</organism>
<proteinExistence type="predicted"/>
<dbReference type="Proteomes" id="UP000664914">
    <property type="component" value="Chromosome"/>
</dbReference>
<evidence type="ECO:0000313" key="2">
    <source>
        <dbReference type="EMBL" id="QTH20608.1"/>
    </source>
</evidence>
<dbReference type="AlphaFoldDB" id="A0A975HCU0"/>
<feature type="transmembrane region" description="Helical" evidence="1">
    <location>
        <begin position="185"/>
        <end position="205"/>
    </location>
</feature>